<dbReference type="Pfam" id="PF05368">
    <property type="entry name" value="NmrA"/>
    <property type="match status" value="1"/>
</dbReference>
<dbReference type="SUPFAM" id="SSF51735">
    <property type="entry name" value="NAD(P)-binding Rossmann-fold domains"/>
    <property type="match status" value="1"/>
</dbReference>
<evidence type="ECO:0000256" key="2">
    <source>
        <dbReference type="ARBA" id="ARBA00022857"/>
    </source>
</evidence>
<evidence type="ECO:0000313" key="5">
    <source>
        <dbReference type="EMBL" id="EMR61323.1"/>
    </source>
</evidence>
<dbReference type="Proteomes" id="UP000012174">
    <property type="component" value="Unassembled WGS sequence"/>
</dbReference>
<dbReference type="OrthoDB" id="300709at2759"/>
<dbReference type="AlphaFoldDB" id="M7SAY5"/>
<accession>M7SAY5</accession>
<evidence type="ECO:0000259" key="4">
    <source>
        <dbReference type="Pfam" id="PF05368"/>
    </source>
</evidence>
<keyword evidence="6" id="KW-1185">Reference proteome</keyword>
<dbReference type="HOGENOM" id="CLU_007383_8_4_1"/>
<dbReference type="STRING" id="1287681.M7SAY5"/>
<dbReference type="InterPro" id="IPR051164">
    <property type="entry name" value="NmrA-like_oxidored"/>
</dbReference>
<keyword evidence="2" id="KW-0521">NADP</keyword>
<dbReference type="InterPro" id="IPR036291">
    <property type="entry name" value="NAD(P)-bd_dom_sf"/>
</dbReference>
<evidence type="ECO:0000256" key="3">
    <source>
        <dbReference type="ARBA" id="ARBA00023002"/>
    </source>
</evidence>
<organism evidence="5 6">
    <name type="scientific">Eutypa lata (strain UCR-EL1)</name>
    <name type="common">Grapevine dieback disease fungus</name>
    <name type="synonym">Eutypa armeniacae</name>
    <dbReference type="NCBI Taxonomy" id="1287681"/>
    <lineage>
        <taxon>Eukaryota</taxon>
        <taxon>Fungi</taxon>
        <taxon>Dikarya</taxon>
        <taxon>Ascomycota</taxon>
        <taxon>Pezizomycotina</taxon>
        <taxon>Sordariomycetes</taxon>
        <taxon>Xylariomycetidae</taxon>
        <taxon>Xylariales</taxon>
        <taxon>Diatrypaceae</taxon>
        <taxon>Eutypa</taxon>
    </lineage>
</organism>
<dbReference type="PANTHER" id="PTHR42748:SF30">
    <property type="entry name" value="NMRA-LIKE DOMAIN-CONTAINING PROTEIN"/>
    <property type="match status" value="1"/>
</dbReference>
<name>M7SAY5_EUTLA</name>
<evidence type="ECO:0000313" key="6">
    <source>
        <dbReference type="Proteomes" id="UP000012174"/>
    </source>
</evidence>
<dbReference type="Gene3D" id="3.40.50.720">
    <property type="entry name" value="NAD(P)-binding Rossmann-like Domain"/>
    <property type="match status" value="1"/>
</dbReference>
<dbReference type="GO" id="GO:0016491">
    <property type="term" value="F:oxidoreductase activity"/>
    <property type="evidence" value="ECO:0007669"/>
    <property type="project" value="UniProtKB-KW"/>
</dbReference>
<dbReference type="InterPro" id="IPR008030">
    <property type="entry name" value="NmrA-like"/>
</dbReference>
<dbReference type="EMBL" id="KB707656">
    <property type="protein sequence ID" value="EMR61323.1"/>
    <property type="molecule type" value="Genomic_DNA"/>
</dbReference>
<gene>
    <name evidence="5" type="ORF">UCREL1_11775</name>
</gene>
<reference evidence="6" key="1">
    <citation type="journal article" date="2013" name="Genome Announc.">
        <title>Draft genome sequence of the grapevine dieback fungus Eutypa lata UCR-EL1.</title>
        <authorList>
            <person name="Blanco-Ulate B."/>
            <person name="Rolshausen P.E."/>
            <person name="Cantu D."/>
        </authorList>
    </citation>
    <scope>NUCLEOTIDE SEQUENCE [LARGE SCALE GENOMIC DNA]</scope>
    <source>
        <strain evidence="6">UCR-EL1</strain>
    </source>
</reference>
<dbReference type="KEGG" id="ela:UCREL1_11775"/>
<dbReference type="OMA" id="WLADPEY"/>
<keyword evidence="3" id="KW-0560">Oxidoreductase</keyword>
<feature type="domain" description="NmrA-like" evidence="4">
    <location>
        <begin position="5"/>
        <end position="253"/>
    </location>
</feature>
<evidence type="ECO:0000256" key="1">
    <source>
        <dbReference type="ARBA" id="ARBA00006328"/>
    </source>
</evidence>
<comment type="similarity">
    <text evidence="1">Belongs to the NmrA-type oxidoreductase family.</text>
</comment>
<dbReference type="PANTHER" id="PTHR42748">
    <property type="entry name" value="NITROGEN METABOLITE REPRESSION PROTEIN NMRA FAMILY MEMBER"/>
    <property type="match status" value="1"/>
</dbReference>
<protein>
    <submittedName>
        <fullName evidence="5">Putative nad dependent epimerase protein</fullName>
    </submittedName>
</protein>
<dbReference type="GO" id="GO:0005634">
    <property type="term" value="C:nucleus"/>
    <property type="evidence" value="ECO:0007669"/>
    <property type="project" value="TreeGrafter"/>
</dbReference>
<dbReference type="eggNOG" id="ENOG502SKH5">
    <property type="taxonomic scope" value="Eukaryota"/>
</dbReference>
<sequence>MVKALVIGATGKQGGGTARALLKAGHQVHAFTRNPDGEAAQALEAEGAVLFKGHTDDVDSIKAAAAGTSAVFWVSMPSFTDWDEEVRGTRNVIDAARQAGSVQHLIYSTTATTDRVRQLPLWDHSPLMKRYWENKIAGEEAVRAAGFAHYTLLRPVEFMPNFLQPLASFQYRDMLKTGVWRSAFPADFAIRYIDPEDIGRVAAAAIVDPERFSGQAVEVAGDILPVGDSIKLLAAAAGKNLHIETLSWDEALKLSEENPVLIGQLLRMQNAAIDQYSTRPLEDFGLGSFKKLKDYFEDHKAQVVETYKEVE</sequence>
<proteinExistence type="inferred from homology"/>